<dbReference type="OrthoDB" id="2499472at2759"/>
<dbReference type="Proteomes" id="UP000054018">
    <property type="component" value="Unassembled WGS sequence"/>
</dbReference>
<proteinExistence type="predicted"/>
<name>A0A0C9ZTY0_9AGAM</name>
<organism evidence="1 2">
    <name type="scientific">Pisolithus microcarpus 441</name>
    <dbReference type="NCBI Taxonomy" id="765257"/>
    <lineage>
        <taxon>Eukaryota</taxon>
        <taxon>Fungi</taxon>
        <taxon>Dikarya</taxon>
        <taxon>Basidiomycota</taxon>
        <taxon>Agaricomycotina</taxon>
        <taxon>Agaricomycetes</taxon>
        <taxon>Agaricomycetidae</taxon>
        <taxon>Boletales</taxon>
        <taxon>Sclerodermatineae</taxon>
        <taxon>Pisolithaceae</taxon>
        <taxon>Pisolithus</taxon>
    </lineage>
</organism>
<reference evidence="2" key="2">
    <citation type="submission" date="2015-01" db="EMBL/GenBank/DDBJ databases">
        <title>Evolutionary Origins and Diversification of the Mycorrhizal Mutualists.</title>
        <authorList>
            <consortium name="DOE Joint Genome Institute"/>
            <consortium name="Mycorrhizal Genomics Consortium"/>
            <person name="Kohler A."/>
            <person name="Kuo A."/>
            <person name="Nagy L.G."/>
            <person name="Floudas D."/>
            <person name="Copeland A."/>
            <person name="Barry K.W."/>
            <person name="Cichocki N."/>
            <person name="Veneault-Fourrey C."/>
            <person name="LaButti K."/>
            <person name="Lindquist E.A."/>
            <person name="Lipzen A."/>
            <person name="Lundell T."/>
            <person name="Morin E."/>
            <person name="Murat C."/>
            <person name="Riley R."/>
            <person name="Ohm R."/>
            <person name="Sun H."/>
            <person name="Tunlid A."/>
            <person name="Henrissat B."/>
            <person name="Grigoriev I.V."/>
            <person name="Hibbett D.S."/>
            <person name="Martin F."/>
        </authorList>
    </citation>
    <scope>NUCLEOTIDE SEQUENCE [LARGE SCALE GENOMIC DNA]</scope>
    <source>
        <strain evidence="2">441</strain>
    </source>
</reference>
<dbReference type="AlphaFoldDB" id="A0A0C9ZTY0"/>
<sequence length="59" mass="6591">KIAVHWIQCCLILHNMIIHFEEKLGVLTVSWAIQEGEELCGDGPAVIMQNQEGTPGQNF</sequence>
<evidence type="ECO:0008006" key="3">
    <source>
        <dbReference type="Google" id="ProtNLM"/>
    </source>
</evidence>
<feature type="non-terminal residue" evidence="1">
    <location>
        <position position="1"/>
    </location>
</feature>
<keyword evidence="2" id="KW-1185">Reference proteome</keyword>
<dbReference type="EMBL" id="KN833730">
    <property type="protein sequence ID" value="KIK23128.1"/>
    <property type="molecule type" value="Genomic_DNA"/>
</dbReference>
<dbReference type="HOGENOM" id="CLU_018552_9_3_1"/>
<reference evidence="1 2" key="1">
    <citation type="submission" date="2014-04" db="EMBL/GenBank/DDBJ databases">
        <authorList>
            <consortium name="DOE Joint Genome Institute"/>
            <person name="Kuo A."/>
            <person name="Kohler A."/>
            <person name="Costa M.D."/>
            <person name="Nagy L.G."/>
            <person name="Floudas D."/>
            <person name="Copeland A."/>
            <person name="Barry K.W."/>
            <person name="Cichocki N."/>
            <person name="Veneault-Fourrey C."/>
            <person name="LaButti K."/>
            <person name="Lindquist E.A."/>
            <person name="Lipzen A."/>
            <person name="Lundell T."/>
            <person name="Morin E."/>
            <person name="Murat C."/>
            <person name="Sun H."/>
            <person name="Tunlid A."/>
            <person name="Henrissat B."/>
            <person name="Grigoriev I.V."/>
            <person name="Hibbett D.S."/>
            <person name="Martin F."/>
            <person name="Nordberg H.P."/>
            <person name="Cantor M.N."/>
            <person name="Hua S.X."/>
        </authorList>
    </citation>
    <scope>NUCLEOTIDE SEQUENCE [LARGE SCALE GENOMIC DNA]</scope>
    <source>
        <strain evidence="1 2">441</strain>
    </source>
</reference>
<accession>A0A0C9ZTY0</accession>
<evidence type="ECO:0000313" key="2">
    <source>
        <dbReference type="Proteomes" id="UP000054018"/>
    </source>
</evidence>
<protein>
    <recommendedName>
        <fullName evidence="3">DDE Tnp4 domain-containing protein</fullName>
    </recommendedName>
</protein>
<evidence type="ECO:0000313" key="1">
    <source>
        <dbReference type="EMBL" id="KIK23128.1"/>
    </source>
</evidence>
<gene>
    <name evidence="1" type="ORF">PISMIDRAFT_101103</name>
</gene>